<feature type="transmembrane region" description="Helical" evidence="6">
    <location>
        <begin position="302"/>
        <end position="324"/>
    </location>
</feature>
<keyword evidence="2" id="KW-1003">Cell membrane</keyword>
<dbReference type="PANTHER" id="PTHR34820">
    <property type="entry name" value="INNER MEMBRANE PROTEIN YEBZ"/>
    <property type="match status" value="1"/>
</dbReference>
<feature type="transmembrane region" description="Helical" evidence="6">
    <location>
        <begin position="112"/>
        <end position="135"/>
    </location>
</feature>
<feature type="transmembrane region" description="Helical" evidence="6">
    <location>
        <begin position="6"/>
        <end position="23"/>
    </location>
</feature>
<sequence length="533" mass="59802">MVVSLVNFLLYLCFSLLMGYFLLKSVPENQRPSIHMSVRLIKGVAAAVPVLLFVPVIRLIETLYVQFSIPLLESIATVVFEYSAGQAFLVSIFLTVAIIFSTPVEKWSRFSVFLVVGLVLAASWSSHGSAVAGWVGFIGNALHLLAVSIWIGVLAIVAWFAREWEQHQSFYRWFSVTAVFAVIVLIGSGFLLMAAIVPQYVQSWLLSYGQILFIKHLLFLPLLLFGLHHLILGLRVRVGPSTNQIKSFRIESLFAFVIFLLSAIMTEQTPPHEVAQVLQTESVSFLMNIFLEQSLNVQMVQIVMTAATFVLLAIAVGLFTYASYSLIRSYQYRKATSFFLISIVFIYVGLMGSVDVSEGERDLTVYGSIEEAVEQTYGADTHIDVLHSEYVDEEVYVIYMVDESDLVAEKLLSTEGGYNRLPNAMLTIGGTAVIEEDQKIRTFRVRSGNWHNGSNTFTYVTFGMIRKPSEIARVQIHYEGGSYIAELEQNVFINVVSTNEDWADQHPIDFLASDGQLIETYARNIMEEGVYCH</sequence>
<feature type="transmembrane region" description="Helical" evidence="6">
    <location>
        <begin position="336"/>
        <end position="354"/>
    </location>
</feature>
<evidence type="ECO:0000256" key="1">
    <source>
        <dbReference type="ARBA" id="ARBA00004651"/>
    </source>
</evidence>
<evidence type="ECO:0000256" key="6">
    <source>
        <dbReference type="SAM" id="Phobius"/>
    </source>
</evidence>
<dbReference type="RefSeq" id="WP_066149768.1">
    <property type="nucleotide sequence ID" value="NZ_CP020814.1"/>
</dbReference>
<dbReference type="EMBL" id="CP020814">
    <property type="protein sequence ID" value="ARK30832.1"/>
    <property type="molecule type" value="Genomic_DNA"/>
</dbReference>
<feature type="transmembrane region" description="Helical" evidence="6">
    <location>
        <begin position="248"/>
        <end position="265"/>
    </location>
</feature>
<dbReference type="Pfam" id="PF05425">
    <property type="entry name" value="CopD"/>
    <property type="match status" value="1"/>
</dbReference>
<feature type="transmembrane region" description="Helical" evidence="6">
    <location>
        <begin position="173"/>
        <end position="197"/>
    </location>
</feature>
<feature type="domain" description="Copper resistance protein D" evidence="7">
    <location>
        <begin position="170"/>
        <end position="264"/>
    </location>
</feature>
<evidence type="ECO:0000256" key="4">
    <source>
        <dbReference type="ARBA" id="ARBA00022989"/>
    </source>
</evidence>
<evidence type="ECO:0000256" key="2">
    <source>
        <dbReference type="ARBA" id="ARBA00022475"/>
    </source>
</evidence>
<dbReference type="Proteomes" id="UP000193006">
    <property type="component" value="Chromosome"/>
</dbReference>
<keyword evidence="9" id="KW-1185">Reference proteome</keyword>
<evidence type="ECO:0000256" key="5">
    <source>
        <dbReference type="ARBA" id="ARBA00023136"/>
    </source>
</evidence>
<keyword evidence="3 6" id="KW-0812">Transmembrane</keyword>
<feature type="transmembrane region" description="Helical" evidence="6">
    <location>
        <begin position="79"/>
        <end position="100"/>
    </location>
</feature>
<feature type="transmembrane region" description="Helical" evidence="6">
    <location>
        <begin position="44"/>
        <end position="67"/>
    </location>
</feature>
<reference evidence="8 9" key="1">
    <citation type="submission" date="2017-04" db="EMBL/GenBank/DDBJ databases">
        <title>Bacillus krulwichiae AM31D Genome sequencing and assembly.</title>
        <authorList>
            <person name="Krulwich T.A."/>
            <person name="Anastor L."/>
            <person name="Ehrlich R."/>
            <person name="Ehrlich G.D."/>
            <person name="Janto B."/>
        </authorList>
    </citation>
    <scope>NUCLEOTIDE SEQUENCE [LARGE SCALE GENOMIC DNA]</scope>
    <source>
        <strain evidence="8 9">AM31D</strain>
    </source>
</reference>
<gene>
    <name evidence="8" type="primary">ycnJ</name>
    <name evidence="8" type="ORF">BkAM31D_13830</name>
</gene>
<accession>A0A1X9MJQ5</accession>
<dbReference type="GO" id="GO:0006825">
    <property type="term" value="P:copper ion transport"/>
    <property type="evidence" value="ECO:0007669"/>
    <property type="project" value="InterPro"/>
</dbReference>
<feature type="transmembrane region" description="Helical" evidence="6">
    <location>
        <begin position="141"/>
        <end position="161"/>
    </location>
</feature>
<dbReference type="PANTHER" id="PTHR34820:SF4">
    <property type="entry name" value="INNER MEMBRANE PROTEIN YEBZ"/>
    <property type="match status" value="1"/>
</dbReference>
<name>A0A1X9MJQ5_9BACI</name>
<dbReference type="InterPro" id="IPR008457">
    <property type="entry name" value="Cu-R_CopD_dom"/>
</dbReference>
<evidence type="ECO:0000313" key="8">
    <source>
        <dbReference type="EMBL" id="ARK30832.1"/>
    </source>
</evidence>
<organism evidence="8 9">
    <name type="scientific">Halalkalibacter krulwichiae</name>
    <dbReference type="NCBI Taxonomy" id="199441"/>
    <lineage>
        <taxon>Bacteria</taxon>
        <taxon>Bacillati</taxon>
        <taxon>Bacillota</taxon>
        <taxon>Bacilli</taxon>
        <taxon>Bacillales</taxon>
        <taxon>Bacillaceae</taxon>
        <taxon>Halalkalibacter</taxon>
    </lineage>
</organism>
<evidence type="ECO:0000259" key="7">
    <source>
        <dbReference type="Pfam" id="PF05425"/>
    </source>
</evidence>
<dbReference type="AlphaFoldDB" id="A0A1X9MJQ5"/>
<feature type="transmembrane region" description="Helical" evidence="6">
    <location>
        <begin position="217"/>
        <end position="236"/>
    </location>
</feature>
<dbReference type="KEGG" id="bkw:BkAM31D_13830"/>
<dbReference type="GO" id="GO:0005886">
    <property type="term" value="C:plasma membrane"/>
    <property type="evidence" value="ECO:0007669"/>
    <property type="project" value="UniProtKB-SubCell"/>
</dbReference>
<dbReference type="STRING" id="199441.BkAM31D_13830"/>
<protein>
    <submittedName>
        <fullName evidence="8">Copper transport protein YcnJ</fullName>
    </submittedName>
</protein>
<proteinExistence type="predicted"/>
<keyword evidence="4 6" id="KW-1133">Transmembrane helix</keyword>
<keyword evidence="5 6" id="KW-0472">Membrane</keyword>
<evidence type="ECO:0000313" key="9">
    <source>
        <dbReference type="Proteomes" id="UP000193006"/>
    </source>
</evidence>
<evidence type="ECO:0000256" key="3">
    <source>
        <dbReference type="ARBA" id="ARBA00022692"/>
    </source>
</evidence>
<comment type="subcellular location">
    <subcellularLocation>
        <location evidence="1">Cell membrane</location>
        <topology evidence="1">Multi-pass membrane protein</topology>
    </subcellularLocation>
</comment>
<dbReference type="InterPro" id="IPR032694">
    <property type="entry name" value="CopC/D"/>
</dbReference>